<gene>
    <name evidence="2" type="ORF">ACFQWB_13810</name>
</gene>
<evidence type="ECO:0000259" key="1">
    <source>
        <dbReference type="Pfam" id="PF03888"/>
    </source>
</evidence>
<keyword evidence="3" id="KW-1185">Reference proteome</keyword>
<dbReference type="Proteomes" id="UP001596528">
    <property type="component" value="Unassembled WGS sequence"/>
</dbReference>
<accession>A0ABW2V4D9</accession>
<reference evidence="3" key="1">
    <citation type="journal article" date="2019" name="Int. J. Syst. Evol. Microbiol.">
        <title>The Global Catalogue of Microorganisms (GCM) 10K type strain sequencing project: providing services to taxonomists for standard genome sequencing and annotation.</title>
        <authorList>
            <consortium name="The Broad Institute Genomics Platform"/>
            <consortium name="The Broad Institute Genome Sequencing Center for Infectious Disease"/>
            <person name="Wu L."/>
            <person name="Ma J."/>
        </authorList>
    </citation>
    <scope>NUCLEOTIDE SEQUENCE [LARGE SCALE GENOMIC DNA]</scope>
    <source>
        <strain evidence="3">JCM 18657</strain>
    </source>
</reference>
<dbReference type="Gene3D" id="2.50.20.10">
    <property type="entry name" value="Lipoprotein localisation LolA/LolB/LppX"/>
    <property type="match status" value="1"/>
</dbReference>
<evidence type="ECO:0000313" key="2">
    <source>
        <dbReference type="EMBL" id="MFC7750997.1"/>
    </source>
</evidence>
<dbReference type="PROSITE" id="PS51257">
    <property type="entry name" value="PROKAR_LIPOPROTEIN"/>
    <property type="match status" value="1"/>
</dbReference>
<organism evidence="2 3">
    <name type="scientific">Paenibacillus thermoaerophilus</name>
    <dbReference type="NCBI Taxonomy" id="1215385"/>
    <lineage>
        <taxon>Bacteria</taxon>
        <taxon>Bacillati</taxon>
        <taxon>Bacillota</taxon>
        <taxon>Bacilli</taxon>
        <taxon>Bacillales</taxon>
        <taxon>Paenibacillaceae</taxon>
        <taxon>Paenibacillus</taxon>
    </lineage>
</organism>
<sequence length="370" mass="41341">MTKIMKKGYWGIIGLMTIGLFGCSSNPEFLPEQVLQQALDESQEPGAYYAEVEMKTTYGEGKDPELILMKEWASKDGKKRTEAEARDGSGKTVTVHDGARLIIYQPELKQAMVSDDPELLQIGQASPKKQAEQLLQMVQQTHEISAGGEDEIAGRSTYRLMAKAKDNTALLGDQELWIDKENWMVLKSVSTSGNIRTEMTYTKVELNPDIPADTFMLELPGDVDIQALDEMNPSREITMEEAVKSIGKTFLHVPEKDGLAISRIELTELQGELKRNEVNLDYRKDGIPYFSMSIFSSPENPEGEEQSAAVPGEKPVMIRGQAGVWMEMNDFRSLVWQEQGLNYSVMFIDPGLSLDEFQALADTMIPVQKG</sequence>
<dbReference type="RefSeq" id="WP_138789202.1">
    <property type="nucleotide sequence ID" value="NZ_JBHTGQ010000031.1"/>
</dbReference>
<dbReference type="PANTHER" id="PTHR37507:SF2">
    <property type="entry name" value="SPORULATION PROTEIN YDCC"/>
    <property type="match status" value="1"/>
</dbReference>
<name>A0ABW2V4D9_9BACL</name>
<comment type="caution">
    <text evidence="2">The sequence shown here is derived from an EMBL/GenBank/DDBJ whole genome shotgun (WGS) entry which is preliminary data.</text>
</comment>
<dbReference type="PANTHER" id="PTHR37507">
    <property type="entry name" value="SPORULATION PROTEIN YDCC"/>
    <property type="match status" value="1"/>
</dbReference>
<evidence type="ECO:0000313" key="3">
    <source>
        <dbReference type="Proteomes" id="UP001596528"/>
    </source>
</evidence>
<dbReference type="Pfam" id="PF03888">
    <property type="entry name" value="MucB_RseB"/>
    <property type="match status" value="1"/>
</dbReference>
<dbReference type="InterPro" id="IPR052944">
    <property type="entry name" value="Sporulation_related"/>
</dbReference>
<feature type="domain" description="MucB/RseB N-terminal" evidence="1">
    <location>
        <begin position="75"/>
        <end position="214"/>
    </location>
</feature>
<dbReference type="EMBL" id="JBHTGQ010000031">
    <property type="protein sequence ID" value="MFC7750997.1"/>
    <property type="molecule type" value="Genomic_DNA"/>
</dbReference>
<proteinExistence type="predicted"/>
<dbReference type="SUPFAM" id="SSF89392">
    <property type="entry name" value="Prokaryotic lipoproteins and lipoprotein localization factors"/>
    <property type="match status" value="1"/>
</dbReference>
<keyword evidence="2" id="KW-0449">Lipoprotein</keyword>
<protein>
    <submittedName>
        <fullName evidence="2">Outer membrane lipoprotein carrier protein LolA</fullName>
    </submittedName>
</protein>
<dbReference type="InterPro" id="IPR033434">
    <property type="entry name" value="MucB/RseB_N"/>
</dbReference>
<dbReference type="InterPro" id="IPR029046">
    <property type="entry name" value="LolA/LolB/LppX"/>
</dbReference>